<evidence type="ECO:0000313" key="2">
    <source>
        <dbReference type="EMBL" id="KAK9086052.1"/>
    </source>
</evidence>
<dbReference type="InterPro" id="IPR032675">
    <property type="entry name" value="LRR_dom_sf"/>
</dbReference>
<evidence type="ECO:0000259" key="1">
    <source>
        <dbReference type="Pfam" id="PF25372"/>
    </source>
</evidence>
<dbReference type="Gene3D" id="3.80.10.10">
    <property type="entry name" value="Ribonuclease Inhibitor"/>
    <property type="match status" value="2"/>
</dbReference>
<reference evidence="2 3" key="1">
    <citation type="submission" date="2024-01" db="EMBL/GenBank/DDBJ databases">
        <title>Genome assemblies of Stephania.</title>
        <authorList>
            <person name="Yang L."/>
        </authorList>
    </citation>
    <scope>NUCLEOTIDE SEQUENCE [LARGE SCALE GENOMIC DNA]</scope>
    <source>
        <strain evidence="2">QJT</strain>
        <tissue evidence="2">Leaf</tissue>
    </source>
</reference>
<dbReference type="SUPFAM" id="SSF52058">
    <property type="entry name" value="L domain-like"/>
    <property type="match status" value="1"/>
</dbReference>
<dbReference type="EMBL" id="JBBNAE010000011">
    <property type="protein sequence ID" value="KAK9086052.1"/>
    <property type="molecule type" value="Genomic_DNA"/>
</dbReference>
<dbReference type="GO" id="GO:0031146">
    <property type="term" value="P:SCF-dependent proteasomal ubiquitin-dependent protein catabolic process"/>
    <property type="evidence" value="ECO:0007669"/>
    <property type="project" value="TreeGrafter"/>
</dbReference>
<name>A0AAP0HII3_9MAGN</name>
<dbReference type="PANTHER" id="PTHR13318">
    <property type="entry name" value="PARTNER OF PAIRED, ISOFORM B-RELATED"/>
    <property type="match status" value="1"/>
</dbReference>
<dbReference type="AlphaFoldDB" id="A0AAP0HII3"/>
<proteinExistence type="predicted"/>
<protein>
    <recommendedName>
        <fullName evidence="1">F-box/LRR-repeat protein 15-like leucin rich repeat domain-containing protein</fullName>
    </recommendedName>
</protein>
<dbReference type="SMART" id="SM00367">
    <property type="entry name" value="LRR_CC"/>
    <property type="match status" value="13"/>
</dbReference>
<accession>A0AAP0HII3</accession>
<dbReference type="PANTHER" id="PTHR13318:SF37">
    <property type="entry name" value="F-BOX DOMAIN-CONTAINING PROTEIN"/>
    <property type="match status" value="1"/>
</dbReference>
<dbReference type="Pfam" id="PF25372">
    <property type="entry name" value="DUF7885"/>
    <property type="match status" value="2"/>
</dbReference>
<comment type="caution">
    <text evidence="2">The sequence shown here is derived from an EMBL/GenBank/DDBJ whole genome shotgun (WGS) entry which is preliminary data.</text>
</comment>
<dbReference type="InterPro" id="IPR006553">
    <property type="entry name" value="Leu-rich_rpt_Cys-con_subtyp"/>
</dbReference>
<feature type="domain" description="F-box/LRR-repeat protein 15-like leucin rich repeat" evidence="1">
    <location>
        <begin position="282"/>
        <end position="413"/>
    </location>
</feature>
<keyword evidence="3" id="KW-1185">Reference proteome</keyword>
<feature type="domain" description="F-box/LRR-repeat protein 15-like leucin rich repeat" evidence="1">
    <location>
        <begin position="72"/>
        <end position="227"/>
    </location>
</feature>
<dbReference type="InterPro" id="IPR057207">
    <property type="entry name" value="FBXL15_LRR"/>
</dbReference>
<organism evidence="2 3">
    <name type="scientific">Stephania japonica</name>
    <dbReference type="NCBI Taxonomy" id="461633"/>
    <lineage>
        <taxon>Eukaryota</taxon>
        <taxon>Viridiplantae</taxon>
        <taxon>Streptophyta</taxon>
        <taxon>Embryophyta</taxon>
        <taxon>Tracheophyta</taxon>
        <taxon>Spermatophyta</taxon>
        <taxon>Magnoliopsida</taxon>
        <taxon>Ranunculales</taxon>
        <taxon>Menispermaceae</taxon>
        <taxon>Menispermoideae</taxon>
        <taxon>Cissampelideae</taxon>
        <taxon>Stephania</taxon>
    </lineage>
</organism>
<evidence type="ECO:0000313" key="3">
    <source>
        <dbReference type="Proteomes" id="UP001417504"/>
    </source>
</evidence>
<gene>
    <name evidence="2" type="ORF">Sjap_026463</name>
</gene>
<sequence length="502" mass="55701">MVKKLNSTDDCKLDQFPLIHDILFLILDHLDGNPFDRKSFSLVSKAFHTAESRHRQVLKPMRPKFLINIINRYPSVMRLDLSSCPMITDDSLAVISNVYMSCLRSIDLSRSSFFSHTGLSNLVLNCQFLVEIDLSSAKLMDSGALAISKASNLEKLWLESCKLITDVGIGYIADGCRKLKLIDLSWCLGVGDLGVGLIAFKCKEIRSLDLSYMEITNKCLPSILQLQHLEDLTFENCLYIDDEGLATLDQGRKSIKTLNLTNCEYVSLQGLPFLTSGAACLSHLNLTNGSVVTEDLASSLCNLPNLQSIKLNGCQVEYSGLEAICNSGILLRELSLNKCKGVTDEGLSFLVTKQKELRKLNISRCRKITEISVDNVTKTCTSLTSLKMNSCYLISKEAFTLIGERCHHLKKLDLTDTEVDDAGLMSIARCAELSILRLGICYNLGDNGLIQVGKFCQKLIELNLYSPQGKGQDLCRQSASNLRKCRQISTSLSLVLSLRISH</sequence>
<dbReference type="Proteomes" id="UP001417504">
    <property type="component" value="Unassembled WGS sequence"/>
</dbReference>
<dbReference type="GO" id="GO:0019005">
    <property type="term" value="C:SCF ubiquitin ligase complex"/>
    <property type="evidence" value="ECO:0007669"/>
    <property type="project" value="TreeGrafter"/>
</dbReference>